<dbReference type="Gene3D" id="3.40.50.2000">
    <property type="entry name" value="Glycogen Phosphorylase B"/>
    <property type="match status" value="2"/>
</dbReference>
<dbReference type="Proteomes" id="UP000013940">
    <property type="component" value="Chromosome"/>
</dbReference>
<dbReference type="SUPFAM" id="SSF53756">
    <property type="entry name" value="UDP-Glycosyltransferase/glycogen phosphorylase"/>
    <property type="match status" value="1"/>
</dbReference>
<dbReference type="GO" id="GO:0016757">
    <property type="term" value="F:glycosyltransferase activity"/>
    <property type="evidence" value="ECO:0007669"/>
    <property type="project" value="InterPro"/>
</dbReference>
<dbReference type="AlphaFoldDB" id="A0A2C9ER42"/>
<evidence type="ECO:0000313" key="4">
    <source>
        <dbReference type="Proteomes" id="UP000013940"/>
    </source>
</evidence>
<dbReference type="GO" id="GO:1901135">
    <property type="term" value="P:carbohydrate derivative metabolic process"/>
    <property type="evidence" value="ECO:0007669"/>
    <property type="project" value="UniProtKB-ARBA"/>
</dbReference>
<feature type="domain" description="Glycosyl transferase family 1" evidence="1">
    <location>
        <begin position="198"/>
        <end position="360"/>
    </location>
</feature>
<feature type="domain" description="Glycosyltransferase subfamily 4-like N-terminal" evidence="2">
    <location>
        <begin position="26"/>
        <end position="113"/>
    </location>
</feature>
<dbReference type="InterPro" id="IPR028098">
    <property type="entry name" value="Glyco_trans_4-like_N"/>
</dbReference>
<dbReference type="InterPro" id="IPR001296">
    <property type="entry name" value="Glyco_trans_1"/>
</dbReference>
<dbReference type="EMBL" id="CP003190">
    <property type="protein sequence ID" value="AGL86133.1"/>
    <property type="molecule type" value="Genomic_DNA"/>
</dbReference>
<dbReference type="CDD" id="cd03808">
    <property type="entry name" value="GT4_CapM-like"/>
    <property type="match status" value="1"/>
</dbReference>
<accession>A0A2C9ER42</accession>
<evidence type="ECO:0000313" key="3">
    <source>
        <dbReference type="EMBL" id="AGL86133.1"/>
    </source>
</evidence>
<dbReference type="Pfam" id="PF13477">
    <property type="entry name" value="Glyco_trans_4_2"/>
    <property type="match status" value="1"/>
</dbReference>
<organism evidence="3 4">
    <name type="scientific">Pseudomonas protegens (strain DSM 19095 / LMG 27888 / CFBP 6595 / CHA0)</name>
    <dbReference type="NCBI Taxonomy" id="1124983"/>
    <lineage>
        <taxon>Bacteria</taxon>
        <taxon>Pseudomonadati</taxon>
        <taxon>Pseudomonadota</taxon>
        <taxon>Gammaproteobacteria</taxon>
        <taxon>Pseudomonadales</taxon>
        <taxon>Pseudomonadaceae</taxon>
        <taxon>Pseudomonas</taxon>
    </lineage>
</organism>
<proteinExistence type="predicted"/>
<dbReference type="RefSeq" id="WP_015636566.1">
    <property type="nucleotide sequence ID" value="NC_021237.1"/>
</dbReference>
<dbReference type="PANTHER" id="PTHR12526:SF630">
    <property type="entry name" value="GLYCOSYLTRANSFERASE"/>
    <property type="match status" value="1"/>
</dbReference>
<protein>
    <recommendedName>
        <fullName evidence="5">Glycosyltransferase family 1 protein</fullName>
    </recommendedName>
</protein>
<evidence type="ECO:0008006" key="5">
    <source>
        <dbReference type="Google" id="ProtNLM"/>
    </source>
</evidence>
<evidence type="ECO:0000259" key="1">
    <source>
        <dbReference type="Pfam" id="PF00534"/>
    </source>
</evidence>
<evidence type="ECO:0000259" key="2">
    <source>
        <dbReference type="Pfam" id="PF13477"/>
    </source>
</evidence>
<reference evidence="4" key="1">
    <citation type="journal article" date="2014" name="Genome Announc.">
        <title>Full-genome sequence of the plant growth-promoting bacterium Pseudomonas protegens CHA0.</title>
        <authorList>
            <person name="Jousset A."/>
            <person name="Schuldes J."/>
            <person name="Keel C."/>
            <person name="Maurhofer M."/>
            <person name="Daniel R."/>
            <person name="Scheu S."/>
            <person name="Thuermer A."/>
        </authorList>
    </citation>
    <scope>NUCLEOTIDE SEQUENCE [LARGE SCALE GENOMIC DNA]</scope>
    <source>
        <strain evidence="4">DSM 19095 / LMG 27888 / CFBP 6595 / CHA0</strain>
    </source>
</reference>
<dbReference type="GeneID" id="57477379"/>
<dbReference type="PANTHER" id="PTHR12526">
    <property type="entry name" value="GLYCOSYLTRANSFERASE"/>
    <property type="match status" value="1"/>
</dbReference>
<sequence>MTKEAIRVARVSTVSFFIVTQLETQFEQLAMSGVDLTAISSADESVSRLLENKRFNFLPINIERKINIKKDILSLFLLIKAFRKYNFDIIHSTTPKAGLLCSIAGLFARRSVRLHTFTGQPWVTMSGLKCSLLRACDKLVGILNTHCYADSHSQMKFLISNGIIKPERISVLGAGSLAGIDLERFNKKYFPESTCLDLRSKLGISENSKVVLYVGRITPDKGISELVQAFERISAKDSDVFLVLVGPSEPEGQLIIDSIPEYIKSHVKVVGYDREPERYMAVADLLCLPSYREGFGTVIIEAGAMGIPSVGTDIYGLSDAILDGLTGLLVKVADPVSLEEGIWTLLSNPSMRYSMGAEAHRRASENFSSSRCSELLLKEYKAFIS</sequence>
<dbReference type="KEGG" id="pprc:PFLCHA0_c43740"/>
<name>A0A2C9ER42_PSEPH</name>
<dbReference type="HOGENOM" id="CLU_009583_8_0_6"/>
<gene>
    <name evidence="3" type="ORF">PFLCHA0_c43740</name>
</gene>
<dbReference type="eggNOG" id="COG0438">
    <property type="taxonomic scope" value="Bacteria"/>
</dbReference>
<dbReference type="Pfam" id="PF00534">
    <property type="entry name" value="Glycos_transf_1"/>
    <property type="match status" value="1"/>
</dbReference>